<feature type="transmembrane region" description="Helical" evidence="7">
    <location>
        <begin position="204"/>
        <end position="224"/>
    </location>
</feature>
<protein>
    <submittedName>
        <fullName evidence="9">ABC-2 type transport system permease protein</fullName>
    </submittedName>
</protein>
<dbReference type="Pfam" id="PF01061">
    <property type="entry name" value="ABC2_membrane"/>
    <property type="match status" value="1"/>
</dbReference>
<accession>A0A7W9HLD5</accession>
<evidence type="ECO:0000256" key="4">
    <source>
        <dbReference type="ARBA" id="ARBA00023136"/>
    </source>
</evidence>
<keyword evidence="3 7" id="KW-1133">Transmembrane helix</keyword>
<organism evidence="9 10">
    <name type="scientific">Saccharothrix ecbatanensis</name>
    <dbReference type="NCBI Taxonomy" id="1105145"/>
    <lineage>
        <taxon>Bacteria</taxon>
        <taxon>Bacillati</taxon>
        <taxon>Actinomycetota</taxon>
        <taxon>Actinomycetes</taxon>
        <taxon>Pseudonocardiales</taxon>
        <taxon>Pseudonocardiaceae</taxon>
        <taxon>Saccharothrix</taxon>
    </lineage>
</organism>
<feature type="region of interest" description="Disordered" evidence="6">
    <location>
        <begin position="1"/>
        <end position="39"/>
    </location>
</feature>
<name>A0A7W9HLD5_9PSEU</name>
<dbReference type="Proteomes" id="UP000552097">
    <property type="component" value="Unassembled WGS sequence"/>
</dbReference>
<dbReference type="InterPro" id="IPR051784">
    <property type="entry name" value="Nod_factor_ABC_transporter"/>
</dbReference>
<dbReference type="GO" id="GO:0046677">
    <property type="term" value="P:response to antibiotic"/>
    <property type="evidence" value="ECO:0007669"/>
    <property type="project" value="UniProtKB-KW"/>
</dbReference>
<feature type="transmembrane region" description="Helical" evidence="7">
    <location>
        <begin position="260"/>
        <end position="279"/>
    </location>
</feature>
<evidence type="ECO:0000313" key="10">
    <source>
        <dbReference type="Proteomes" id="UP000552097"/>
    </source>
</evidence>
<evidence type="ECO:0000256" key="5">
    <source>
        <dbReference type="ARBA" id="ARBA00023251"/>
    </source>
</evidence>
<comment type="caution">
    <text evidence="9">The sequence shown here is derived from an EMBL/GenBank/DDBJ whole genome shotgun (WGS) entry which is preliminary data.</text>
</comment>
<keyword evidence="5" id="KW-0046">Antibiotic resistance</keyword>
<feature type="compositionally biased region" description="Low complexity" evidence="6">
    <location>
        <begin position="1"/>
        <end position="29"/>
    </location>
</feature>
<dbReference type="GO" id="GO:0043190">
    <property type="term" value="C:ATP-binding cassette (ABC) transporter complex"/>
    <property type="evidence" value="ECO:0007669"/>
    <property type="project" value="InterPro"/>
</dbReference>
<gene>
    <name evidence="9" type="ORF">F4560_004162</name>
</gene>
<evidence type="ECO:0000256" key="6">
    <source>
        <dbReference type="SAM" id="MobiDB-lite"/>
    </source>
</evidence>
<evidence type="ECO:0000313" key="9">
    <source>
        <dbReference type="EMBL" id="MBB5804394.1"/>
    </source>
</evidence>
<reference evidence="9 10" key="1">
    <citation type="submission" date="2020-08" db="EMBL/GenBank/DDBJ databases">
        <title>Sequencing the genomes of 1000 actinobacteria strains.</title>
        <authorList>
            <person name="Klenk H.-P."/>
        </authorList>
    </citation>
    <scope>NUCLEOTIDE SEQUENCE [LARGE SCALE GENOMIC DNA]</scope>
    <source>
        <strain evidence="9 10">DSM 45486</strain>
    </source>
</reference>
<feature type="transmembrane region" description="Helical" evidence="7">
    <location>
        <begin position="173"/>
        <end position="197"/>
    </location>
</feature>
<evidence type="ECO:0000256" key="2">
    <source>
        <dbReference type="ARBA" id="ARBA00022692"/>
    </source>
</evidence>
<dbReference type="InterPro" id="IPR013525">
    <property type="entry name" value="ABC2_TM"/>
</dbReference>
<keyword evidence="2 7" id="KW-0812">Transmembrane</keyword>
<evidence type="ECO:0000256" key="7">
    <source>
        <dbReference type="SAM" id="Phobius"/>
    </source>
</evidence>
<dbReference type="AlphaFoldDB" id="A0A7W9HLD5"/>
<feature type="domain" description="ABC-2 type transporter transmembrane" evidence="8">
    <location>
        <begin position="54"/>
        <end position="249"/>
    </location>
</feature>
<keyword evidence="4 7" id="KW-0472">Membrane</keyword>
<feature type="transmembrane region" description="Helical" evidence="7">
    <location>
        <begin position="66"/>
        <end position="86"/>
    </location>
</feature>
<feature type="transmembrane region" description="Helical" evidence="7">
    <location>
        <begin position="98"/>
        <end position="119"/>
    </location>
</feature>
<dbReference type="PANTHER" id="PTHR43229:SF2">
    <property type="entry name" value="NODULATION PROTEIN J"/>
    <property type="match status" value="1"/>
</dbReference>
<keyword evidence="10" id="KW-1185">Reference proteome</keyword>
<dbReference type="EMBL" id="JACHMO010000001">
    <property type="protein sequence ID" value="MBB5804394.1"/>
    <property type="molecule type" value="Genomic_DNA"/>
</dbReference>
<proteinExistence type="predicted"/>
<dbReference type="PANTHER" id="PTHR43229">
    <property type="entry name" value="NODULATION PROTEIN J"/>
    <property type="match status" value="1"/>
</dbReference>
<dbReference type="PIRSF" id="PIRSF006648">
    <property type="entry name" value="DrrB"/>
    <property type="match status" value="1"/>
</dbReference>
<feature type="transmembrane region" description="Helical" evidence="7">
    <location>
        <begin position="140"/>
        <end position="167"/>
    </location>
</feature>
<evidence type="ECO:0000259" key="8">
    <source>
        <dbReference type="Pfam" id="PF01061"/>
    </source>
</evidence>
<comment type="subcellular location">
    <subcellularLocation>
        <location evidence="1">Membrane</location>
        <topology evidence="1">Multi-pass membrane protein</topology>
    </subcellularLocation>
</comment>
<evidence type="ECO:0000256" key="1">
    <source>
        <dbReference type="ARBA" id="ARBA00004141"/>
    </source>
</evidence>
<dbReference type="GO" id="GO:0140359">
    <property type="term" value="F:ABC-type transporter activity"/>
    <property type="evidence" value="ECO:0007669"/>
    <property type="project" value="InterPro"/>
</dbReference>
<evidence type="ECO:0000256" key="3">
    <source>
        <dbReference type="ARBA" id="ARBA00022989"/>
    </source>
</evidence>
<dbReference type="InterPro" id="IPR000412">
    <property type="entry name" value="ABC_2_transport"/>
</dbReference>
<sequence length="285" mass="28777">MTESSSPGTSSPESSSSGTSSSGTSSSGTFAPGTFTPAPGRGRLGRMLLAQARTETVLTLRNGEQILLTVLIPVALLLAMGLMDVIPVPEPRVGSATARILALAVISSAFTGQAIALGFDRRYGVLKRLAATALPRWLLVAGRVAAALSVVAVQVTIIAVVALLMGWRLPSAIGVLWAVVLIVLGTLSFGALGVLLGGALRAEIVLALANIVWFGLLLVGGLSLGVDSLPTWLATIVDALPSAALAQALHDAVVDGAAPGVGHVTVLVVWGVVAGGLAMKTTKLG</sequence>